<gene>
    <name evidence="1" type="ORF">HW452_05360</name>
</gene>
<dbReference type="EMBL" id="JABYQT010000002">
    <property type="protein sequence ID" value="MBZ5486950.1"/>
    <property type="molecule type" value="Genomic_DNA"/>
</dbReference>
<accession>A0ACC5VRU0</accession>
<organism evidence="1 2">
    <name type="scientific">Vreelandella aquamarina</name>
    <dbReference type="NCBI Taxonomy" id="77097"/>
    <lineage>
        <taxon>Bacteria</taxon>
        <taxon>Pseudomonadati</taxon>
        <taxon>Pseudomonadota</taxon>
        <taxon>Gammaproteobacteria</taxon>
        <taxon>Oceanospirillales</taxon>
        <taxon>Halomonadaceae</taxon>
        <taxon>Vreelandella</taxon>
    </lineage>
</organism>
<comment type="caution">
    <text evidence="1">The sequence shown here is derived from an EMBL/GenBank/DDBJ whole genome shotgun (WGS) entry which is preliminary data.</text>
</comment>
<protein>
    <submittedName>
        <fullName evidence="1">Uncharacterized protein</fullName>
    </submittedName>
</protein>
<proteinExistence type="predicted"/>
<evidence type="ECO:0000313" key="2">
    <source>
        <dbReference type="Proteomes" id="UP001319846"/>
    </source>
</evidence>
<keyword evidence="2" id="KW-1185">Reference proteome</keyword>
<name>A0ACC5VRU0_9GAMM</name>
<reference evidence="1" key="1">
    <citation type="submission" date="2020-06" db="EMBL/GenBank/DDBJ databases">
        <title>Whole Genome Sequence of Halomonas aquamarina MB598.</title>
        <authorList>
            <person name="Pervaiz M."/>
            <person name="Fariq A."/>
            <person name="Yasmin A."/>
            <person name="Welch M."/>
        </authorList>
    </citation>
    <scope>NUCLEOTIDE SEQUENCE</scope>
    <source>
        <strain evidence="1">MB598</strain>
    </source>
</reference>
<sequence>MMIPVHRGTQAAHEAMLDELFNQLVQRNDDLEHEKLAVLAANDALAAQNIALRNELAAMRQEVA</sequence>
<dbReference type="Proteomes" id="UP001319846">
    <property type="component" value="Unassembled WGS sequence"/>
</dbReference>
<evidence type="ECO:0000313" key="1">
    <source>
        <dbReference type="EMBL" id="MBZ5486950.1"/>
    </source>
</evidence>